<dbReference type="PANTHER" id="PTHR12110:SF21">
    <property type="entry name" value="XYLOSE ISOMERASE-LIKE TIM BARREL DOMAIN-CONTAINING PROTEIN"/>
    <property type="match status" value="1"/>
</dbReference>
<protein>
    <submittedName>
        <fullName evidence="2">Sugar phosphate isomerase/epimerase</fullName>
    </submittedName>
</protein>
<keyword evidence="2" id="KW-0413">Isomerase</keyword>
<dbReference type="InterPro" id="IPR036237">
    <property type="entry name" value="Xyl_isomerase-like_sf"/>
</dbReference>
<evidence type="ECO:0000313" key="3">
    <source>
        <dbReference type="Proteomes" id="UP001164761"/>
    </source>
</evidence>
<dbReference type="SUPFAM" id="SSF51658">
    <property type="entry name" value="Xylose isomerase-like"/>
    <property type="match status" value="1"/>
</dbReference>
<dbReference type="PANTHER" id="PTHR12110">
    <property type="entry name" value="HYDROXYPYRUVATE ISOMERASE"/>
    <property type="match status" value="1"/>
</dbReference>
<dbReference type="GO" id="GO:0016853">
    <property type="term" value="F:isomerase activity"/>
    <property type="evidence" value="ECO:0007669"/>
    <property type="project" value="UniProtKB-KW"/>
</dbReference>
<reference evidence="2" key="1">
    <citation type="submission" date="2022-08" db="EMBL/GenBank/DDBJ databases">
        <title>Alicyclobacillus fastidiosus DSM 17978, complete genome.</title>
        <authorList>
            <person name="Wang Q."/>
            <person name="Cai R."/>
            <person name="Wang Z."/>
        </authorList>
    </citation>
    <scope>NUCLEOTIDE SEQUENCE</scope>
    <source>
        <strain evidence="2">DSM 17978</strain>
    </source>
</reference>
<feature type="domain" description="Xylose isomerase-like TIM barrel" evidence="1">
    <location>
        <begin position="20"/>
        <end position="309"/>
    </location>
</feature>
<dbReference type="Proteomes" id="UP001164761">
    <property type="component" value="Chromosome"/>
</dbReference>
<sequence length="323" mass="36362">MKLGVFTVLFQNLAFEDMLDTVKAHGLDAVELGTGNFPGSAHCDPDLLLHDNAKLQAFQRALESRGLVISALSCHGNPLHPNRSEAEESHSTWRKTVELAERLGIDTVNVFSGCPGDSEASLYPNWVTCAWPPDYQEILNWQWNEKLIPYWNAESSFANKHGVTKIAFEMHPGFMLYNPETLLRLREVVGVQIGANFDPSHLVWQGVDPVSAIQLLAKHDAIFHVHAKDVYLDENSVRVNGVLDTKPYQDILHRSWTFRSVGYGLSESKWREIVSTLRAVGYDGVISIEHEDALASPQEGFRKAVDVLQRSIFRDPIGEMWWA</sequence>
<keyword evidence="3" id="KW-1185">Reference proteome</keyword>
<name>A0ABY6ZKR6_9BACL</name>
<dbReference type="Gene3D" id="3.20.20.150">
    <property type="entry name" value="Divalent-metal-dependent TIM barrel enzymes"/>
    <property type="match status" value="1"/>
</dbReference>
<dbReference type="Pfam" id="PF01261">
    <property type="entry name" value="AP_endonuc_2"/>
    <property type="match status" value="1"/>
</dbReference>
<organism evidence="2 3">
    <name type="scientific">Alicyclobacillus fastidiosus</name>
    <dbReference type="NCBI Taxonomy" id="392011"/>
    <lineage>
        <taxon>Bacteria</taxon>
        <taxon>Bacillati</taxon>
        <taxon>Bacillota</taxon>
        <taxon>Bacilli</taxon>
        <taxon>Bacillales</taxon>
        <taxon>Alicyclobacillaceae</taxon>
        <taxon>Alicyclobacillus</taxon>
    </lineage>
</organism>
<dbReference type="InterPro" id="IPR013022">
    <property type="entry name" value="Xyl_isomerase-like_TIM-brl"/>
</dbReference>
<proteinExistence type="predicted"/>
<dbReference type="EMBL" id="CP104067">
    <property type="protein sequence ID" value="WAH42689.1"/>
    <property type="molecule type" value="Genomic_DNA"/>
</dbReference>
<dbReference type="InterPro" id="IPR050312">
    <property type="entry name" value="IolE/XylAMocC-like"/>
</dbReference>
<dbReference type="RefSeq" id="WP_268006563.1">
    <property type="nucleotide sequence ID" value="NZ_BSUT01000001.1"/>
</dbReference>
<gene>
    <name evidence="2" type="ORF">NZD89_04415</name>
</gene>
<accession>A0ABY6ZKR6</accession>
<evidence type="ECO:0000259" key="1">
    <source>
        <dbReference type="Pfam" id="PF01261"/>
    </source>
</evidence>
<evidence type="ECO:0000313" key="2">
    <source>
        <dbReference type="EMBL" id="WAH42689.1"/>
    </source>
</evidence>